<organism evidence="9 10">
    <name type="scientific">Psychromonas marina</name>
    <dbReference type="NCBI Taxonomy" id="88364"/>
    <lineage>
        <taxon>Bacteria</taxon>
        <taxon>Pseudomonadati</taxon>
        <taxon>Pseudomonadota</taxon>
        <taxon>Gammaproteobacteria</taxon>
        <taxon>Alteromonadales</taxon>
        <taxon>Psychromonadaceae</taxon>
        <taxon>Psychromonas</taxon>
    </lineage>
</organism>
<accession>A0ABQ6DYK0</accession>
<keyword evidence="10" id="KW-1185">Reference proteome</keyword>
<gene>
    <name evidence="9" type="ORF">GCM10007916_12290</name>
</gene>
<evidence type="ECO:0000256" key="4">
    <source>
        <dbReference type="ARBA" id="ARBA00022692"/>
    </source>
</evidence>
<dbReference type="InterPro" id="IPR035906">
    <property type="entry name" value="MetI-like_sf"/>
</dbReference>
<feature type="transmembrane region" description="Helical" evidence="7">
    <location>
        <begin position="84"/>
        <end position="103"/>
    </location>
</feature>
<feature type="transmembrane region" description="Helical" evidence="7">
    <location>
        <begin position="188"/>
        <end position="213"/>
    </location>
</feature>
<evidence type="ECO:0000256" key="3">
    <source>
        <dbReference type="ARBA" id="ARBA00022475"/>
    </source>
</evidence>
<dbReference type="InterPro" id="IPR000515">
    <property type="entry name" value="MetI-like"/>
</dbReference>
<comment type="similarity">
    <text evidence="7">Belongs to the binding-protein-dependent transport system permease family.</text>
</comment>
<name>A0ABQ6DYK0_9GAMM</name>
<dbReference type="PROSITE" id="PS50928">
    <property type="entry name" value="ABC_TM1"/>
    <property type="match status" value="1"/>
</dbReference>
<sequence>MSFKENMNLYSKGDKAFVYLNMFLIAMFTASTLYPFIYVASLSFSLGDAVTAGKVFLTPVDFTVAAYEMVVFDPAFWTSYRNTFIYTVGGTLTSLLFIIPCAYALSRPQLAGRKYWNMMIAFTMWFNAGMIPFFLNMRDLGLLDSYFGIIIGFACNAFNIILLRNFFEAVPASFEEAARMDGANDFQVLWQVFIPLAKPAIATITLFCIVSRWNGFFWAMILLRDEEKIPLQVYLRQIITQLSDDDTFASSLITSAYSFETVSSAIMVLSIIPVLLVYPWVQKSFNKGIMLGGVKE</sequence>
<keyword evidence="2 7" id="KW-0813">Transport</keyword>
<feature type="transmembrane region" description="Helical" evidence="7">
    <location>
        <begin position="146"/>
        <end position="167"/>
    </location>
</feature>
<evidence type="ECO:0000256" key="6">
    <source>
        <dbReference type="ARBA" id="ARBA00023136"/>
    </source>
</evidence>
<feature type="domain" description="ABC transmembrane type-1" evidence="8">
    <location>
        <begin position="80"/>
        <end position="278"/>
    </location>
</feature>
<reference evidence="10" key="1">
    <citation type="journal article" date="2019" name="Int. J. Syst. Evol. Microbiol.">
        <title>The Global Catalogue of Microorganisms (GCM) 10K type strain sequencing project: providing services to taxonomists for standard genome sequencing and annotation.</title>
        <authorList>
            <consortium name="The Broad Institute Genomics Platform"/>
            <consortium name="The Broad Institute Genome Sequencing Center for Infectious Disease"/>
            <person name="Wu L."/>
            <person name="Ma J."/>
        </authorList>
    </citation>
    <scope>NUCLEOTIDE SEQUENCE [LARGE SCALE GENOMIC DNA]</scope>
    <source>
        <strain evidence="10">NBRC 103166</strain>
    </source>
</reference>
<evidence type="ECO:0000256" key="7">
    <source>
        <dbReference type="RuleBase" id="RU363032"/>
    </source>
</evidence>
<protein>
    <submittedName>
        <fullName evidence="9">Sugar ABC transporter permease</fullName>
    </submittedName>
</protein>
<dbReference type="Proteomes" id="UP001157353">
    <property type="component" value="Unassembled WGS sequence"/>
</dbReference>
<dbReference type="SUPFAM" id="SSF161098">
    <property type="entry name" value="MetI-like"/>
    <property type="match status" value="1"/>
</dbReference>
<dbReference type="CDD" id="cd06261">
    <property type="entry name" value="TM_PBP2"/>
    <property type="match status" value="1"/>
</dbReference>
<evidence type="ECO:0000256" key="5">
    <source>
        <dbReference type="ARBA" id="ARBA00022989"/>
    </source>
</evidence>
<evidence type="ECO:0000313" key="9">
    <source>
        <dbReference type="EMBL" id="GLS90162.1"/>
    </source>
</evidence>
<dbReference type="PANTHER" id="PTHR43744:SF9">
    <property type="entry name" value="POLYGALACTURONAN_RHAMNOGALACTURONAN TRANSPORT SYSTEM PERMEASE PROTEIN YTCP"/>
    <property type="match status" value="1"/>
</dbReference>
<evidence type="ECO:0000256" key="2">
    <source>
        <dbReference type="ARBA" id="ARBA00022448"/>
    </source>
</evidence>
<dbReference type="Pfam" id="PF00528">
    <property type="entry name" value="BPD_transp_1"/>
    <property type="match status" value="1"/>
</dbReference>
<dbReference type="RefSeq" id="WP_284203281.1">
    <property type="nucleotide sequence ID" value="NZ_BSPQ01000002.1"/>
</dbReference>
<keyword evidence="3" id="KW-1003">Cell membrane</keyword>
<keyword evidence="5 7" id="KW-1133">Transmembrane helix</keyword>
<keyword evidence="4 7" id="KW-0812">Transmembrane</keyword>
<dbReference type="EMBL" id="BSPQ01000002">
    <property type="protein sequence ID" value="GLS90162.1"/>
    <property type="molecule type" value="Genomic_DNA"/>
</dbReference>
<evidence type="ECO:0000256" key="1">
    <source>
        <dbReference type="ARBA" id="ARBA00004651"/>
    </source>
</evidence>
<feature type="transmembrane region" description="Helical" evidence="7">
    <location>
        <begin position="115"/>
        <end position="134"/>
    </location>
</feature>
<dbReference type="PANTHER" id="PTHR43744">
    <property type="entry name" value="ABC TRANSPORTER PERMEASE PROTEIN MG189-RELATED-RELATED"/>
    <property type="match status" value="1"/>
</dbReference>
<evidence type="ECO:0000259" key="8">
    <source>
        <dbReference type="PROSITE" id="PS50928"/>
    </source>
</evidence>
<feature type="transmembrane region" description="Helical" evidence="7">
    <location>
        <begin position="262"/>
        <end position="281"/>
    </location>
</feature>
<evidence type="ECO:0000313" key="10">
    <source>
        <dbReference type="Proteomes" id="UP001157353"/>
    </source>
</evidence>
<dbReference type="Gene3D" id="1.10.3720.10">
    <property type="entry name" value="MetI-like"/>
    <property type="match status" value="1"/>
</dbReference>
<comment type="subcellular location">
    <subcellularLocation>
        <location evidence="1 7">Cell membrane</location>
        <topology evidence="1 7">Multi-pass membrane protein</topology>
    </subcellularLocation>
</comment>
<keyword evidence="6 7" id="KW-0472">Membrane</keyword>
<comment type="caution">
    <text evidence="9">The sequence shown here is derived from an EMBL/GenBank/DDBJ whole genome shotgun (WGS) entry which is preliminary data.</text>
</comment>
<feature type="transmembrane region" description="Helical" evidence="7">
    <location>
        <begin position="16"/>
        <end position="37"/>
    </location>
</feature>
<proteinExistence type="inferred from homology"/>